<evidence type="ECO:0000259" key="3">
    <source>
        <dbReference type="Pfam" id="PF24798"/>
    </source>
</evidence>
<proteinExistence type="predicted"/>
<evidence type="ECO:0000256" key="1">
    <source>
        <dbReference type="SAM" id="Coils"/>
    </source>
</evidence>
<dbReference type="InterPro" id="IPR013783">
    <property type="entry name" value="Ig-like_fold"/>
</dbReference>
<dbReference type="PANTHER" id="PTHR22538">
    <property type="entry name" value="CILIA- AND FLAGELLA-ASSOCIATED PROTEIN 74"/>
    <property type="match status" value="1"/>
</dbReference>
<feature type="compositionally biased region" description="Polar residues" evidence="2">
    <location>
        <begin position="23"/>
        <end position="34"/>
    </location>
</feature>
<feature type="compositionally biased region" description="Polar residues" evidence="2">
    <location>
        <begin position="506"/>
        <end position="526"/>
    </location>
</feature>
<feature type="compositionally biased region" description="Polar residues" evidence="2">
    <location>
        <begin position="41"/>
        <end position="52"/>
    </location>
</feature>
<feature type="compositionally biased region" description="Acidic residues" evidence="2">
    <location>
        <begin position="547"/>
        <end position="565"/>
    </location>
</feature>
<dbReference type="Proteomes" id="UP000256970">
    <property type="component" value="Unassembled WGS sequence"/>
</dbReference>
<accession>A0A383WQ10</accession>
<dbReference type="Pfam" id="PF24771">
    <property type="entry name" value="Ig_CFAP74_1st"/>
    <property type="match status" value="1"/>
</dbReference>
<dbReference type="Gene3D" id="2.60.40.10">
    <property type="entry name" value="Immunoglobulins"/>
    <property type="match status" value="6"/>
</dbReference>
<evidence type="ECO:0000313" key="4">
    <source>
        <dbReference type="EMBL" id="SZX79302.1"/>
    </source>
</evidence>
<dbReference type="EMBL" id="FNXT01001361">
    <property type="protein sequence ID" value="SZX79302.1"/>
    <property type="molecule type" value="Genomic_DNA"/>
</dbReference>
<feature type="coiled-coil region" evidence="1">
    <location>
        <begin position="144"/>
        <end position="171"/>
    </location>
</feature>
<dbReference type="InterPro" id="IPR056310">
    <property type="entry name" value="Ig-CFAP74_4th"/>
</dbReference>
<feature type="compositionally biased region" description="Polar residues" evidence="2">
    <location>
        <begin position="1"/>
        <end position="13"/>
    </location>
</feature>
<feature type="region of interest" description="Disordered" evidence="2">
    <location>
        <begin position="1263"/>
        <end position="1306"/>
    </location>
</feature>
<dbReference type="STRING" id="3088.A0A383WQ10"/>
<feature type="compositionally biased region" description="Polar residues" evidence="2">
    <location>
        <begin position="1765"/>
        <end position="1777"/>
    </location>
</feature>
<keyword evidence="1" id="KW-0175">Coiled coil</keyword>
<name>A0A383WQ10_TETOB</name>
<organism evidence="4 5">
    <name type="scientific">Tetradesmus obliquus</name>
    <name type="common">Green alga</name>
    <name type="synonym">Acutodesmus obliquus</name>
    <dbReference type="NCBI Taxonomy" id="3088"/>
    <lineage>
        <taxon>Eukaryota</taxon>
        <taxon>Viridiplantae</taxon>
        <taxon>Chlorophyta</taxon>
        <taxon>core chlorophytes</taxon>
        <taxon>Chlorophyceae</taxon>
        <taxon>CS clade</taxon>
        <taxon>Sphaeropleales</taxon>
        <taxon>Scenedesmaceae</taxon>
        <taxon>Tetradesmus</taxon>
    </lineage>
</organism>
<feature type="region of interest" description="Disordered" evidence="2">
    <location>
        <begin position="1"/>
        <end position="102"/>
    </location>
</feature>
<reference evidence="4 5" key="1">
    <citation type="submission" date="2016-10" db="EMBL/GenBank/DDBJ databases">
        <authorList>
            <person name="Cai Z."/>
        </authorList>
    </citation>
    <scope>NUCLEOTIDE SEQUENCE [LARGE SCALE GENOMIC DNA]</scope>
</reference>
<gene>
    <name evidence="4" type="ORF">BQ4739_LOCUS19582</name>
</gene>
<feature type="coiled-coil region" evidence="1">
    <location>
        <begin position="247"/>
        <end position="274"/>
    </location>
</feature>
<dbReference type="Pfam" id="PF24798">
    <property type="entry name" value="Ig-CFAP74_4th"/>
    <property type="match status" value="1"/>
</dbReference>
<protein>
    <recommendedName>
        <fullName evidence="3">CFAP74 fourth Ig-like domain-containing protein</fullName>
    </recommendedName>
</protein>
<feature type="compositionally biased region" description="Low complexity" evidence="2">
    <location>
        <begin position="89"/>
        <end position="102"/>
    </location>
</feature>
<feature type="domain" description="CFAP74 fourth Ig-like" evidence="3">
    <location>
        <begin position="1049"/>
        <end position="1144"/>
    </location>
</feature>
<feature type="coiled-coil region" evidence="1">
    <location>
        <begin position="336"/>
        <end position="371"/>
    </location>
</feature>
<sequence length="1987" mass="202221">MTGGASQQGSRSPAGTLPPVSRRSLSAGASSTSPKAAVLNHQGSNANSSNKPRTPPAQPGALSGWSSGSGNGSSDGFKGSSRARSSPTGSFRARSAGSSAAGQGTLSVSQYETASADALQAQVQLVQNAVGTCQAAFTKARTDVTRCMQRIQQWEQQIGSLQEEEQQLSAKVPLPVNRLIRVQQWLKERSAALEAEKAALDGKQMALLKTESQLRARETEADLLAEAAGSLSSAAARTAAAALRSAAAAHDAEVAAANKQLRQVQAAVQRAVQEEAAQQADAQQRIRAAQEGHAAAKRRLAASQAAIRANAEELAQAAAAEQERRRQALMSLKSKIDEVRENVGQKADRFRQLQKQKRDQERREFKALQEQGLNPYEVYRLRDAEAAAAKAAAEQSQQQAARMRGIAAVLDNEEKEYQKQLAWQEFDRQVEEQYQREMGIAAQQQRTDAYMRSHTLSGQALLDPTSRLHPYPSDSILVKPAGFGLGRSSPEAVSKVARRHPGADSGLQSSVLLPSKLRSSQQSASAWTRGADASAAEAAEHDTDERFESDDDAGADEEDVDEDAASDGSGSAADEGESRAAGRDGKARDRGGNKHSSSSKGQLPIVQLSKFEADRLQQRKAQHKALVAQPKTSFGRTFAGDAFIAEPAELLFRDFVPGQVYRASLQLINRSFTKNSIRLLDVPAEVVDVIELDMPPSGCLAPGAAATLKVTFTPKAEADLSASIPLLAETGPLEVQLSCLARRALPSVEPCPVVCLNGRAGGVMLAATGSRSITISNAGALAVAYDVKVTGALAATSEYEEPDPPMPPPNATAEDMAELQAKACAATSLAVAGFRVQGIKGTVKGYSSIGLPVEFTPRVAGDVEVPLLVRFAAPENRSLQLQPVQLSLTATGRELPVSTLTPLVDFKCVMFGRQYAAALLLANAGKSAMKALIGSRPELADWVTFTPDFGFIQAGNTLSVSVSLKPTPDMMHHLAKYLVAPGAAGSAAAAAAGGSAAEGAAAAAESVDGKDSDEAEAIFEVPLLVSVPGQTMPVPFKLRFQPTTTDLLLSPATLDFGRVPLSEQAGAYLSITNPSRLPQTFLFGPKLPLGLSITPGGGYGSVLPGETLQLLMRFQPPIPGLQFFSMACRTLAGRVFKLQGKCEGLQLELELSHNNIKFPATAVGDAASASVILRNSSSSASQLFEFGVPAGSWMQVTPRVGCLKPSSSLRVQLDFAPPLSLVETNTPAAASAAAAGTGAAGTAAPAAVQLKVAAAAGAGGPGKSAAAAAASSSGQQQQQPVQAAGAAAATAAPAPAGADGDSSSSSSNDCRWMWYKEWLLPCYTRPAAPGEEDVIIAANKLAAAGASSSSSSNSSSSSSTSSSSDANVLHLAVTTSVVAPELQLASPVLPKPAGKSYWVLDFGALPVGERCTRQLLLSNTGPDVAPLSCSPLDPEGIFAIVNALRPVEGRGGSAKVLLAFAPHACKEYYEVLTIRSAKSRLRIALKGQGITPSLAISPAAATSSSGGLVFGDVLLSDPVHKELKVTVTNTCPFTVTYSTRFIGPAPAYAATAAVGAAQTPPVTSSAGGGGGVTSAAAAAAAQQLRKSAAGAPTASATPAAAAAAARATAEAPAAPSGCFYCKPCGGVLEAGKSQELTVVLAPAGVGGSSLGPRSPYVTDRLQVCVPYQQQDVVIPLQAGVWPDGLFLSGVTYSSSSSSGGGSQGPAGGMAAAEAGVPLIAEAAAAPDPFAAAVAAAAAAAAVSASSAAAAAAAPVKGKPAPAAANTSQPSEMLPQQQQHATLLQLPAALDAAGYCSFSQGSVSLPGPVAPGQSTSATLEFGAIKASAGAAAGELVIEDTPAAAKEAGWSVDSLKLSAPAGERRPLLVRFTAPAVAKLQGSSQGSLAEAGLPLQQQLVLSCSMKGGCQAAAEAAGAGAVAVGSDGVRRVKVVCKCVVVVPPAAAAAAAGGGVAGFPGGQAAAAAAGAVGGGVTLGPAAAGAGVTAAAK</sequence>
<feature type="region of interest" description="Disordered" evidence="2">
    <location>
        <begin position="1758"/>
        <end position="1777"/>
    </location>
</feature>
<dbReference type="PANTHER" id="PTHR22538:SF0">
    <property type="entry name" value="CILIA- AND FLAGELLA-ASSOCIATED PROTEIN 74"/>
    <property type="match status" value="1"/>
</dbReference>
<evidence type="ECO:0000256" key="2">
    <source>
        <dbReference type="SAM" id="MobiDB-lite"/>
    </source>
</evidence>
<feature type="compositionally biased region" description="Basic and acidic residues" evidence="2">
    <location>
        <begin position="576"/>
        <end position="592"/>
    </location>
</feature>
<keyword evidence="5" id="KW-1185">Reference proteome</keyword>
<evidence type="ECO:0000313" key="5">
    <source>
        <dbReference type="Proteomes" id="UP000256970"/>
    </source>
</evidence>
<feature type="region of interest" description="Disordered" evidence="2">
    <location>
        <begin position="492"/>
        <end position="604"/>
    </location>
</feature>